<evidence type="ECO:0000313" key="1">
    <source>
        <dbReference type="EMBL" id="KAL0969224.1"/>
    </source>
</evidence>
<dbReference type="Proteomes" id="UP001557470">
    <property type="component" value="Unassembled WGS sequence"/>
</dbReference>
<organism evidence="1 2">
    <name type="scientific">Umbra pygmaea</name>
    <name type="common">Eastern mudminnow</name>
    <dbReference type="NCBI Taxonomy" id="75934"/>
    <lineage>
        <taxon>Eukaryota</taxon>
        <taxon>Metazoa</taxon>
        <taxon>Chordata</taxon>
        <taxon>Craniata</taxon>
        <taxon>Vertebrata</taxon>
        <taxon>Euteleostomi</taxon>
        <taxon>Actinopterygii</taxon>
        <taxon>Neopterygii</taxon>
        <taxon>Teleostei</taxon>
        <taxon>Protacanthopterygii</taxon>
        <taxon>Esociformes</taxon>
        <taxon>Umbridae</taxon>
        <taxon>Umbra</taxon>
    </lineage>
</organism>
<comment type="caution">
    <text evidence="1">The sequence shown here is derived from an EMBL/GenBank/DDBJ whole genome shotgun (WGS) entry which is preliminary data.</text>
</comment>
<dbReference type="EMBL" id="JAGEUA010000007">
    <property type="protein sequence ID" value="KAL0969224.1"/>
    <property type="molecule type" value="Genomic_DNA"/>
</dbReference>
<evidence type="ECO:0000313" key="2">
    <source>
        <dbReference type="Proteomes" id="UP001557470"/>
    </source>
</evidence>
<sequence>MCYKIYEAVVWKAGVRRNARVYQEEGNPTDSFKQKWHHITLCGAFNLRGTRRLAHRRVPMYRTLPGLRPSL</sequence>
<keyword evidence="2" id="KW-1185">Reference proteome</keyword>
<gene>
    <name evidence="1" type="ORF">UPYG_G00224120</name>
</gene>
<dbReference type="AlphaFoldDB" id="A0ABD0WC56"/>
<reference evidence="1 2" key="1">
    <citation type="submission" date="2024-06" db="EMBL/GenBank/DDBJ databases">
        <authorList>
            <person name="Pan Q."/>
            <person name="Wen M."/>
            <person name="Jouanno E."/>
            <person name="Zahm M."/>
            <person name="Klopp C."/>
            <person name="Cabau C."/>
            <person name="Louis A."/>
            <person name="Berthelot C."/>
            <person name="Parey E."/>
            <person name="Roest Crollius H."/>
            <person name="Montfort J."/>
            <person name="Robinson-Rechavi M."/>
            <person name="Bouchez O."/>
            <person name="Lampietro C."/>
            <person name="Lopez Roques C."/>
            <person name="Donnadieu C."/>
            <person name="Postlethwait J."/>
            <person name="Bobe J."/>
            <person name="Verreycken H."/>
            <person name="Guiguen Y."/>
        </authorList>
    </citation>
    <scope>NUCLEOTIDE SEQUENCE [LARGE SCALE GENOMIC DNA]</scope>
    <source>
        <strain evidence="1">Up_M1</strain>
        <tissue evidence="1">Testis</tissue>
    </source>
</reference>
<name>A0ABD0WC56_UMBPY</name>
<accession>A0ABD0WC56</accession>
<protein>
    <submittedName>
        <fullName evidence="1">Uncharacterized protein</fullName>
    </submittedName>
</protein>
<proteinExistence type="predicted"/>